<feature type="compositionally biased region" description="Basic and acidic residues" evidence="1">
    <location>
        <begin position="1"/>
        <end position="10"/>
    </location>
</feature>
<dbReference type="AlphaFoldDB" id="A0AAW0BL02"/>
<protein>
    <recommendedName>
        <fullName evidence="4">Brain protein I3</fullName>
    </recommendedName>
</protein>
<evidence type="ECO:0000313" key="3">
    <source>
        <dbReference type="Proteomes" id="UP001383192"/>
    </source>
</evidence>
<comment type="caution">
    <text evidence="2">The sequence shown here is derived from an EMBL/GenBank/DDBJ whole genome shotgun (WGS) entry which is preliminary data.</text>
</comment>
<evidence type="ECO:0000313" key="2">
    <source>
        <dbReference type="EMBL" id="KAK7025949.1"/>
    </source>
</evidence>
<accession>A0AAW0BL02</accession>
<dbReference type="EMBL" id="JAYKXP010000110">
    <property type="protein sequence ID" value="KAK7025949.1"/>
    <property type="molecule type" value="Genomic_DNA"/>
</dbReference>
<evidence type="ECO:0000256" key="1">
    <source>
        <dbReference type="SAM" id="MobiDB-lite"/>
    </source>
</evidence>
<evidence type="ECO:0008006" key="4">
    <source>
        <dbReference type="Google" id="ProtNLM"/>
    </source>
</evidence>
<keyword evidence="3" id="KW-1185">Reference proteome</keyword>
<feature type="compositionally biased region" description="Low complexity" evidence="1">
    <location>
        <begin position="34"/>
        <end position="65"/>
    </location>
</feature>
<gene>
    <name evidence="2" type="ORF">VNI00_015864</name>
</gene>
<dbReference type="Proteomes" id="UP001383192">
    <property type="component" value="Unassembled WGS sequence"/>
</dbReference>
<feature type="region of interest" description="Disordered" evidence="1">
    <location>
        <begin position="1"/>
        <end position="101"/>
    </location>
</feature>
<dbReference type="PANTHER" id="PTHR13551">
    <property type="entry name" value="BRAIN PROTEIN I3"/>
    <property type="match status" value="1"/>
</dbReference>
<feature type="compositionally biased region" description="Low complexity" evidence="1">
    <location>
        <begin position="73"/>
        <end position="92"/>
    </location>
</feature>
<dbReference type="InterPro" id="IPR019317">
    <property type="entry name" value="BRI3"/>
</dbReference>
<name>A0AAW0BL02_9AGAR</name>
<feature type="compositionally biased region" description="Polar residues" evidence="1">
    <location>
        <begin position="11"/>
        <end position="22"/>
    </location>
</feature>
<reference evidence="2 3" key="1">
    <citation type="submission" date="2024-01" db="EMBL/GenBank/DDBJ databases">
        <title>A draft genome for a cacao thread blight-causing isolate of Paramarasmius palmivorus.</title>
        <authorList>
            <person name="Baruah I.K."/>
            <person name="Bukari Y."/>
            <person name="Amoako-Attah I."/>
            <person name="Meinhardt L.W."/>
            <person name="Bailey B.A."/>
            <person name="Cohen S.P."/>
        </authorList>
    </citation>
    <scope>NUCLEOTIDE SEQUENCE [LARGE SCALE GENOMIC DNA]</scope>
    <source>
        <strain evidence="2 3">GH-12</strain>
    </source>
</reference>
<sequence>MIQDETKMSNDNKQNPPSTQPQDLHPPPPVYEAQGQGSQYPPQQSQMSMSTPGGSYHQQQPQQGGPQPPSPSHYPSYQGQGPTMMQPPMQRQPEPKSAAQIGEEYRAALFAQCAQGIHEPKTQYGPCGIITAVLCFPCGLICLFTDTEQKCARCGVKL</sequence>
<dbReference type="Pfam" id="PF10164">
    <property type="entry name" value="BRI3"/>
    <property type="match status" value="1"/>
</dbReference>
<organism evidence="2 3">
    <name type="scientific">Paramarasmius palmivorus</name>
    <dbReference type="NCBI Taxonomy" id="297713"/>
    <lineage>
        <taxon>Eukaryota</taxon>
        <taxon>Fungi</taxon>
        <taxon>Dikarya</taxon>
        <taxon>Basidiomycota</taxon>
        <taxon>Agaricomycotina</taxon>
        <taxon>Agaricomycetes</taxon>
        <taxon>Agaricomycetidae</taxon>
        <taxon>Agaricales</taxon>
        <taxon>Marasmiineae</taxon>
        <taxon>Marasmiaceae</taxon>
        <taxon>Paramarasmius</taxon>
    </lineage>
</organism>
<proteinExistence type="predicted"/>